<gene>
    <name evidence="2" type="ORF">PI95_012515</name>
</gene>
<feature type="transmembrane region" description="Helical" evidence="1">
    <location>
        <begin position="65"/>
        <end position="85"/>
    </location>
</feature>
<comment type="caution">
    <text evidence="2">The sequence shown here is derived from an EMBL/GenBank/DDBJ whole genome shotgun (WGS) entry which is preliminary data.</text>
</comment>
<protein>
    <submittedName>
        <fullName evidence="2">Uncharacterized protein</fullName>
    </submittedName>
</protein>
<dbReference type="EMBL" id="JTCM02000022">
    <property type="protein sequence ID" value="NEU73366.1"/>
    <property type="molecule type" value="Genomic_DNA"/>
</dbReference>
<sequence length="142" mass="15975">MNPTGRSIELGEIIIIVIVLVLKLVSYFFIFFLINIKSFLYPYTDIGGSLDPYVVDLDVLDATRLLSIISFICELLSSSISLCMFRVNNSAKILKLIFMILMMTSVIEMLFCGYRFIELKNLSDSLVSCDKFAGNSPGCYIP</sequence>
<keyword evidence="1" id="KW-0472">Membrane</keyword>
<keyword evidence="3" id="KW-1185">Reference proteome</keyword>
<dbReference type="RefSeq" id="WP_039741930.1">
    <property type="nucleotide sequence ID" value="NZ_JTCM02000022.1"/>
</dbReference>
<reference evidence="2 3" key="1">
    <citation type="journal article" date="2015" name="Genome Announc.">
        <title>Draft Genome Sequence of Cyanobacterium Hassallia byssoidea Strain VB512170, Isolated from Monuments in India.</title>
        <authorList>
            <person name="Singh D."/>
            <person name="Chandrababunaidu M.M."/>
            <person name="Panda A."/>
            <person name="Sen D."/>
            <person name="Bhattacharyya S."/>
            <person name="Adhikary S.P."/>
            <person name="Tripathy S."/>
        </authorList>
    </citation>
    <scope>NUCLEOTIDE SEQUENCE [LARGE SCALE GENOMIC DNA]</scope>
    <source>
        <strain evidence="2 3">VB512170</strain>
    </source>
</reference>
<name>A0A846H7R4_9CYAN</name>
<evidence type="ECO:0000256" key="1">
    <source>
        <dbReference type="SAM" id="Phobius"/>
    </source>
</evidence>
<feature type="transmembrane region" description="Helical" evidence="1">
    <location>
        <begin position="12"/>
        <end position="34"/>
    </location>
</feature>
<organism evidence="2 3">
    <name type="scientific">Hassallia byssoidea VB512170</name>
    <dbReference type="NCBI Taxonomy" id="1304833"/>
    <lineage>
        <taxon>Bacteria</taxon>
        <taxon>Bacillati</taxon>
        <taxon>Cyanobacteriota</taxon>
        <taxon>Cyanophyceae</taxon>
        <taxon>Nostocales</taxon>
        <taxon>Tolypothrichaceae</taxon>
        <taxon>Hassallia</taxon>
    </lineage>
</organism>
<feature type="transmembrane region" description="Helical" evidence="1">
    <location>
        <begin position="97"/>
        <end position="117"/>
    </location>
</feature>
<evidence type="ECO:0000313" key="2">
    <source>
        <dbReference type="EMBL" id="NEU73366.1"/>
    </source>
</evidence>
<dbReference type="Proteomes" id="UP000031549">
    <property type="component" value="Unassembled WGS sequence"/>
</dbReference>
<proteinExistence type="predicted"/>
<evidence type="ECO:0000313" key="3">
    <source>
        <dbReference type="Proteomes" id="UP000031549"/>
    </source>
</evidence>
<keyword evidence="1" id="KW-1133">Transmembrane helix</keyword>
<dbReference type="AlphaFoldDB" id="A0A846H7R4"/>
<keyword evidence="1" id="KW-0812">Transmembrane</keyword>
<accession>A0A846H7R4</accession>